<dbReference type="Proteomes" id="UP000178892">
    <property type="component" value="Unassembled WGS sequence"/>
</dbReference>
<feature type="domain" description="Xylose isomerase-like TIM barrel" evidence="1">
    <location>
        <begin position="33"/>
        <end position="274"/>
    </location>
</feature>
<dbReference type="EMBL" id="MFEL01000008">
    <property type="protein sequence ID" value="OGE81365.1"/>
    <property type="molecule type" value="Genomic_DNA"/>
</dbReference>
<evidence type="ECO:0000313" key="3">
    <source>
        <dbReference type="Proteomes" id="UP000178892"/>
    </source>
</evidence>
<proteinExistence type="predicted"/>
<reference evidence="2 3" key="1">
    <citation type="journal article" date="2016" name="Nat. Commun.">
        <title>Thousands of microbial genomes shed light on interconnected biogeochemical processes in an aquifer system.</title>
        <authorList>
            <person name="Anantharaman K."/>
            <person name="Brown C.T."/>
            <person name="Hug L.A."/>
            <person name="Sharon I."/>
            <person name="Castelle C.J."/>
            <person name="Probst A.J."/>
            <person name="Thomas B.C."/>
            <person name="Singh A."/>
            <person name="Wilkins M.J."/>
            <person name="Karaoz U."/>
            <person name="Brodie E.L."/>
            <person name="Williams K.H."/>
            <person name="Hubbard S.S."/>
            <person name="Banfield J.F."/>
        </authorList>
    </citation>
    <scope>NUCLEOTIDE SEQUENCE [LARGE SCALE GENOMIC DNA]</scope>
</reference>
<comment type="caution">
    <text evidence="2">The sequence shown here is derived from an EMBL/GenBank/DDBJ whole genome shotgun (WGS) entry which is preliminary data.</text>
</comment>
<dbReference type="STRING" id="1817825.A2720_02380"/>
<organism evidence="2 3">
    <name type="scientific">Candidatus Doudnabacteria bacterium RIFCSPHIGHO2_01_FULL_46_24</name>
    <dbReference type="NCBI Taxonomy" id="1817825"/>
    <lineage>
        <taxon>Bacteria</taxon>
        <taxon>Candidatus Doudnaibacteriota</taxon>
    </lineage>
</organism>
<dbReference type="Gene3D" id="3.20.20.150">
    <property type="entry name" value="Divalent-metal-dependent TIM barrel enzymes"/>
    <property type="match status" value="1"/>
</dbReference>
<dbReference type="SUPFAM" id="SSF51658">
    <property type="entry name" value="Xylose isomerase-like"/>
    <property type="match status" value="1"/>
</dbReference>
<accession>A0A1F5NUM0</accession>
<protein>
    <recommendedName>
        <fullName evidence="1">Xylose isomerase-like TIM barrel domain-containing protein</fullName>
    </recommendedName>
</protein>
<dbReference type="InterPro" id="IPR036237">
    <property type="entry name" value="Xyl_isomerase-like_sf"/>
</dbReference>
<dbReference type="InterPro" id="IPR050312">
    <property type="entry name" value="IolE/XylAMocC-like"/>
</dbReference>
<dbReference type="PANTHER" id="PTHR12110">
    <property type="entry name" value="HYDROXYPYRUVATE ISOMERASE"/>
    <property type="match status" value="1"/>
</dbReference>
<dbReference type="AlphaFoldDB" id="A0A1F5NUM0"/>
<sequence length="275" mass="31785">MTEEYKLKFCAKGSRKTGQEFIDEIIQLSQLVNCIEIDFNYPHDRDFDNELEFLKKLKEEKGLTYTVHAQYFTGSINDLNDQVREASIKEIKDNIDKAVCIGAKIVTIHPALEPYGLKIEKRKKLEIEVYKTIAEYAKSKNILIGLENEAQTCFWFPDRACKFDLIKEIVEKVNMPNFLYTLDIGHANVSGEDYLSALKTFGDKIIHIHAHDNFGPAEENLKKCNRPDPHLIPGKGQINWKKVIQTLKEINYQGHFELECEVKDTKDGIEFINKQ</sequence>
<dbReference type="InterPro" id="IPR013022">
    <property type="entry name" value="Xyl_isomerase-like_TIM-brl"/>
</dbReference>
<dbReference type="PANTHER" id="PTHR12110:SF21">
    <property type="entry name" value="XYLOSE ISOMERASE-LIKE TIM BARREL DOMAIN-CONTAINING PROTEIN"/>
    <property type="match status" value="1"/>
</dbReference>
<dbReference type="Pfam" id="PF01261">
    <property type="entry name" value="AP_endonuc_2"/>
    <property type="match status" value="1"/>
</dbReference>
<name>A0A1F5NUM0_9BACT</name>
<evidence type="ECO:0000313" key="2">
    <source>
        <dbReference type="EMBL" id="OGE81365.1"/>
    </source>
</evidence>
<gene>
    <name evidence="2" type="ORF">A2720_02380</name>
</gene>
<evidence type="ECO:0000259" key="1">
    <source>
        <dbReference type="Pfam" id="PF01261"/>
    </source>
</evidence>